<proteinExistence type="predicted"/>
<dbReference type="Pfam" id="PF03258">
    <property type="entry name" value="Baculo_FP"/>
    <property type="match status" value="1"/>
</dbReference>
<feature type="domain" description="FP protein C-terminal" evidence="3">
    <location>
        <begin position="264"/>
        <end position="302"/>
    </location>
</feature>
<dbReference type="InterPro" id="IPR004941">
    <property type="entry name" value="FP_N"/>
</dbReference>
<dbReference type="Pfam" id="PF25298">
    <property type="entry name" value="Baculo_FP_2nd"/>
    <property type="match status" value="1"/>
</dbReference>
<reference evidence="4" key="1">
    <citation type="submission" date="2022-03" db="EMBL/GenBank/DDBJ databases">
        <authorList>
            <person name="Tunstrom K."/>
        </authorList>
    </citation>
    <scope>NUCLEOTIDE SEQUENCE</scope>
</reference>
<accession>A0AAU9VCW8</accession>
<keyword evidence="1" id="KW-0175">Coiled coil</keyword>
<evidence type="ECO:0000259" key="3">
    <source>
        <dbReference type="Pfam" id="PF25298"/>
    </source>
</evidence>
<name>A0AAU9VCW8_EUPED</name>
<dbReference type="EMBL" id="CAKOGL010000031">
    <property type="protein sequence ID" value="CAH2108097.1"/>
    <property type="molecule type" value="Genomic_DNA"/>
</dbReference>
<organism evidence="4 5">
    <name type="scientific">Euphydryas editha</name>
    <name type="common">Edith's checkerspot</name>
    <dbReference type="NCBI Taxonomy" id="104508"/>
    <lineage>
        <taxon>Eukaryota</taxon>
        <taxon>Metazoa</taxon>
        <taxon>Ecdysozoa</taxon>
        <taxon>Arthropoda</taxon>
        <taxon>Hexapoda</taxon>
        <taxon>Insecta</taxon>
        <taxon>Pterygota</taxon>
        <taxon>Neoptera</taxon>
        <taxon>Endopterygota</taxon>
        <taxon>Lepidoptera</taxon>
        <taxon>Glossata</taxon>
        <taxon>Ditrysia</taxon>
        <taxon>Papilionoidea</taxon>
        <taxon>Nymphalidae</taxon>
        <taxon>Nymphalinae</taxon>
        <taxon>Euphydryas</taxon>
    </lineage>
</organism>
<evidence type="ECO:0000313" key="5">
    <source>
        <dbReference type="Proteomes" id="UP001153954"/>
    </source>
</evidence>
<protein>
    <recommendedName>
        <fullName evidence="6">Zinc finger PHD-type domain-containing protein</fullName>
    </recommendedName>
</protein>
<evidence type="ECO:0000259" key="2">
    <source>
        <dbReference type="Pfam" id="PF03258"/>
    </source>
</evidence>
<dbReference type="Proteomes" id="UP001153954">
    <property type="component" value="Unassembled WGS sequence"/>
</dbReference>
<feature type="coiled-coil region" evidence="1">
    <location>
        <begin position="122"/>
        <end position="170"/>
    </location>
</feature>
<sequence>MVQCKKCKLFLSVNKDEVLRCKGECNGVFHKKCVKNIKQFLQKNYCEECAKGTLSVLSPRTVESEQYEDCSEPTVETLINQNSTKSMEDLLRDVNKKLQIVHKMDKDLEDIKNSVSFYAEKYQEMIEFKQQAEKKIKSMEQHQIYLEKCNKALEERVIVLEQKEKKKNIEIVGLEKQEKEDLKEVIITLANKLSLDTNEIEEVKRVGQEKVVDNKRKTQPVIIKLRTKSAREQWLKLRKQHNITNDDIYGNKNKHKIYINEDLSKYFRQLFWLAKKELKESYKYIWIQNSKILIKANESEKKYTTLNVRTMCGGYWKDVVRNRCRNLKNINNN</sequence>
<gene>
    <name evidence="4" type="ORF">EEDITHA_LOCUS22062</name>
</gene>
<dbReference type="AlphaFoldDB" id="A0AAU9VCW8"/>
<evidence type="ECO:0000313" key="4">
    <source>
        <dbReference type="EMBL" id="CAH2108097.1"/>
    </source>
</evidence>
<keyword evidence="5" id="KW-1185">Reference proteome</keyword>
<feature type="domain" description="FP protein N-terminal" evidence="2">
    <location>
        <begin position="167"/>
        <end position="259"/>
    </location>
</feature>
<evidence type="ECO:0008006" key="6">
    <source>
        <dbReference type="Google" id="ProtNLM"/>
    </source>
</evidence>
<evidence type="ECO:0000256" key="1">
    <source>
        <dbReference type="SAM" id="Coils"/>
    </source>
</evidence>
<dbReference type="InterPro" id="IPR057251">
    <property type="entry name" value="FP_C"/>
</dbReference>
<comment type="caution">
    <text evidence="4">The sequence shown here is derived from an EMBL/GenBank/DDBJ whole genome shotgun (WGS) entry which is preliminary data.</text>
</comment>